<evidence type="ECO:0008006" key="3">
    <source>
        <dbReference type="Google" id="ProtNLM"/>
    </source>
</evidence>
<dbReference type="Proteomes" id="UP000226712">
    <property type="component" value="Unassembled WGS sequence"/>
</dbReference>
<accession>A0A2D6LPH2</accession>
<organism evidence="1 2">
    <name type="scientific">Candidatus Iainarchaeum sp</name>
    <dbReference type="NCBI Taxonomy" id="3101447"/>
    <lineage>
        <taxon>Archaea</taxon>
        <taxon>Candidatus Iainarchaeota</taxon>
        <taxon>Candidatus Iainarchaeia</taxon>
        <taxon>Candidatus Iainarchaeales</taxon>
        <taxon>Candidatus Iainarchaeaceae</taxon>
        <taxon>Candidatus Iainarchaeum</taxon>
    </lineage>
</organism>
<evidence type="ECO:0000313" key="1">
    <source>
        <dbReference type="EMBL" id="MAG18093.1"/>
    </source>
</evidence>
<proteinExistence type="predicted"/>
<reference evidence="2" key="1">
    <citation type="submission" date="2017-09" db="EMBL/GenBank/DDBJ databases">
        <title>The Reconstruction of 2,631 Draft Metagenome-Assembled Genomes from the Global Oceans.</title>
        <authorList>
            <person name="Tully B.J."/>
            <person name="Graham E.D."/>
            <person name="Heidelberg J.F."/>
        </authorList>
    </citation>
    <scope>NUCLEOTIDE SEQUENCE [LARGE SCALE GENOMIC DNA]</scope>
</reference>
<evidence type="ECO:0000313" key="2">
    <source>
        <dbReference type="Proteomes" id="UP000226712"/>
    </source>
</evidence>
<name>A0A2D6LPH2_9ARCH</name>
<gene>
    <name evidence="1" type="ORF">CL944_01310</name>
</gene>
<dbReference type="AlphaFoldDB" id="A0A2D6LPH2"/>
<protein>
    <recommendedName>
        <fullName evidence="3">Helix-turn-helix domain-containing protein</fullName>
    </recommendedName>
</protein>
<sequence length="143" mass="16421">MERKLRKGFCKVPNFIAWSDLSGSALKLYVFLVSLSPKFRTIRNVKLKKLGMSINTLQRAKKELIKRKVLTIVERDGGANTYQLQTPNPTQFLGRDPTQIWGSDPTQFLGNSIRPDDNTSSNKKLKIKDIHKLKEKFKGFKKL</sequence>
<comment type="caution">
    <text evidence="1">The sequence shown here is derived from an EMBL/GenBank/DDBJ whole genome shotgun (WGS) entry which is preliminary data.</text>
</comment>
<dbReference type="EMBL" id="NZBD01000006">
    <property type="protein sequence ID" value="MAG18093.1"/>
    <property type="molecule type" value="Genomic_DNA"/>
</dbReference>